<dbReference type="RefSeq" id="WP_074867612.1">
    <property type="nucleotide sequence ID" value="NZ_FOAS01000008.1"/>
</dbReference>
<keyword evidence="2" id="KW-1003">Cell membrane</keyword>
<keyword evidence="5 6" id="KW-0472">Membrane</keyword>
<evidence type="ECO:0000256" key="6">
    <source>
        <dbReference type="SAM" id="Phobius"/>
    </source>
</evidence>
<dbReference type="InterPro" id="IPR038766">
    <property type="entry name" value="Membrane_comp_ABC_pdt"/>
</dbReference>
<dbReference type="InterPro" id="IPR003838">
    <property type="entry name" value="ABC3_permease_C"/>
</dbReference>
<proteinExistence type="predicted"/>
<organism evidence="8 9">
    <name type="scientific">Atopomonas hussainii</name>
    <dbReference type="NCBI Taxonomy" id="1429083"/>
    <lineage>
        <taxon>Bacteria</taxon>
        <taxon>Pseudomonadati</taxon>
        <taxon>Pseudomonadota</taxon>
        <taxon>Gammaproteobacteria</taxon>
        <taxon>Pseudomonadales</taxon>
        <taxon>Pseudomonadaceae</taxon>
        <taxon>Atopomonas</taxon>
    </lineage>
</organism>
<evidence type="ECO:0000259" key="7">
    <source>
        <dbReference type="Pfam" id="PF02687"/>
    </source>
</evidence>
<protein>
    <submittedName>
        <fullName evidence="8">Putative ABC transport system permease protein</fullName>
    </submittedName>
</protein>
<gene>
    <name evidence="8" type="ORF">SAMN05216214_108139</name>
</gene>
<feature type="transmembrane region" description="Helical" evidence="6">
    <location>
        <begin position="304"/>
        <end position="329"/>
    </location>
</feature>
<evidence type="ECO:0000256" key="5">
    <source>
        <dbReference type="ARBA" id="ARBA00023136"/>
    </source>
</evidence>
<sequence length="835" mass="90408">MPLFALLRLSLRLLLREIRASELQVLLAALLIAVMTSSAIGYLNARLAAGMVYRAAEFLGADLVLSGTAPATQSQIDAGLELGLAHAQTLEFASVIGGANGLQLSSIKAVNEHYPLRGELRYREQPGSSEQIASQGPAPGEAWAEARLLHALGAKLGDQLEVGLLSLKVTRLLSYEPDRAGDFYSLSPRLMMNLADVKDSGLIQPGSRLRYRDLWRGQASQLQAYQREQQAYLAAHQQWLDTRQGNQQVGSALQRAERYLNLASLAALLLCGVAVALAAARFALRRYDEAALIRCLGLNRRDTLLLFCLQLTALGLLASTLGALLGWLLHNGLIAALGNLLPAELPQAGWQPALTAIATGLIALAGFSLPPLLALGRVPPLRVLRRDLQPLPPSAWLIYGSAIAALGLLMWRLSLDLTLTLSLLAGMLCLLVVLGVGVLLALKHLRRWLARVTLAWRLSLGQMLRQPVAAAGQILAFALILMAMGLVLLLRNELLSTWQAQLPKDAPNHFALNVLPDQAEAFSNAVTRLSGAAPTLYPVTPGRLIAINQVSVRDSVSKDEPGDNALQRDLSLTWSAQLPPGNRLVDGHWWDQLNPEAGELPGVSVESRLAKRLRLKLGDQLTFSIGGRTINTQISSLRELDWGSLQPNFYMIFAPGTLSEVPFTYLTSFHAPPDKLQDLLSLNRDFAAITLLPVEALLNQLRSILAQVTLAVELVLSLVLLAGITVLLAGLLSTLDERLQQGAILRTLGAPSRLLRQARWQEFALQGGLAGLLAAIGCELISVLLYQHLLNLPWTPHPELLLLVLLGALVISLSGSWLTRQVTAHSPLSVLRELS</sequence>
<comment type="subcellular location">
    <subcellularLocation>
        <location evidence="1">Cell membrane</location>
        <topology evidence="1">Multi-pass membrane protein</topology>
    </subcellularLocation>
</comment>
<evidence type="ECO:0000313" key="8">
    <source>
        <dbReference type="EMBL" id="SEL12928.1"/>
    </source>
</evidence>
<feature type="domain" description="ABC3 transporter permease C-terminal" evidence="7">
    <location>
        <begin position="715"/>
        <end position="820"/>
    </location>
</feature>
<evidence type="ECO:0000256" key="4">
    <source>
        <dbReference type="ARBA" id="ARBA00022989"/>
    </source>
</evidence>
<dbReference type="Pfam" id="PF02687">
    <property type="entry name" value="FtsX"/>
    <property type="match status" value="2"/>
</dbReference>
<feature type="transmembrane region" description="Helical" evidence="6">
    <location>
        <begin position="710"/>
        <end position="732"/>
    </location>
</feature>
<feature type="domain" description="ABC3 transporter permease C-terminal" evidence="7">
    <location>
        <begin position="262"/>
        <end position="379"/>
    </location>
</feature>
<feature type="transmembrane region" description="Helical" evidence="6">
    <location>
        <begin position="419"/>
        <end position="442"/>
    </location>
</feature>
<evidence type="ECO:0000256" key="3">
    <source>
        <dbReference type="ARBA" id="ARBA00022692"/>
    </source>
</evidence>
<dbReference type="STRING" id="1429083.GCA_001885685_00047"/>
<dbReference type="EMBL" id="FOAS01000008">
    <property type="protein sequence ID" value="SEL12928.1"/>
    <property type="molecule type" value="Genomic_DNA"/>
</dbReference>
<dbReference type="PANTHER" id="PTHR30287">
    <property type="entry name" value="MEMBRANE COMPONENT OF PREDICTED ABC SUPERFAMILY METABOLITE UPTAKE TRANSPORTER"/>
    <property type="match status" value="1"/>
</dbReference>
<feature type="transmembrane region" description="Helical" evidence="6">
    <location>
        <begin position="349"/>
        <end position="375"/>
    </location>
</feature>
<evidence type="ECO:0000256" key="2">
    <source>
        <dbReference type="ARBA" id="ARBA00022475"/>
    </source>
</evidence>
<name>A0A1H7MQ14_9GAMM</name>
<dbReference type="PANTHER" id="PTHR30287:SF1">
    <property type="entry name" value="INNER MEMBRANE PROTEIN"/>
    <property type="match status" value="1"/>
</dbReference>
<feature type="transmembrane region" description="Helical" evidence="6">
    <location>
        <begin position="259"/>
        <end position="284"/>
    </location>
</feature>
<feature type="transmembrane region" description="Helical" evidence="6">
    <location>
        <begin position="800"/>
        <end position="819"/>
    </location>
</feature>
<feature type="transmembrane region" description="Helical" evidence="6">
    <location>
        <begin position="763"/>
        <end position="788"/>
    </location>
</feature>
<dbReference type="AlphaFoldDB" id="A0A1H7MQ14"/>
<keyword evidence="4 6" id="KW-1133">Transmembrane helix</keyword>
<keyword evidence="3 6" id="KW-0812">Transmembrane</keyword>
<dbReference type="GO" id="GO:0005886">
    <property type="term" value="C:plasma membrane"/>
    <property type="evidence" value="ECO:0007669"/>
    <property type="project" value="UniProtKB-SubCell"/>
</dbReference>
<feature type="transmembrane region" description="Helical" evidence="6">
    <location>
        <begin position="396"/>
        <end position="413"/>
    </location>
</feature>
<accession>A0A1H7MQ14</accession>
<reference evidence="8 9" key="1">
    <citation type="submission" date="2016-10" db="EMBL/GenBank/DDBJ databases">
        <authorList>
            <person name="de Groot N.N."/>
        </authorList>
    </citation>
    <scope>NUCLEOTIDE SEQUENCE [LARGE SCALE GENOMIC DNA]</scope>
    <source>
        <strain evidence="8 9">JCM 19513</strain>
    </source>
</reference>
<keyword evidence="9" id="KW-1185">Reference proteome</keyword>
<evidence type="ECO:0000313" key="9">
    <source>
        <dbReference type="Proteomes" id="UP000185766"/>
    </source>
</evidence>
<dbReference type="Proteomes" id="UP000185766">
    <property type="component" value="Unassembled WGS sequence"/>
</dbReference>
<evidence type="ECO:0000256" key="1">
    <source>
        <dbReference type="ARBA" id="ARBA00004651"/>
    </source>
</evidence>
<feature type="transmembrane region" description="Helical" evidence="6">
    <location>
        <begin position="468"/>
        <end position="490"/>
    </location>
</feature>